<comment type="caution">
    <text evidence="1">The sequence shown here is derived from an EMBL/GenBank/DDBJ whole genome shotgun (WGS) entry which is preliminary data.</text>
</comment>
<dbReference type="Proteomes" id="UP001352223">
    <property type="component" value="Unassembled WGS sequence"/>
</dbReference>
<dbReference type="RefSeq" id="WP_324776974.1">
    <property type="nucleotide sequence ID" value="NZ_BAAATS010000058.1"/>
</dbReference>
<organism evidence="1 2">
    <name type="scientific">Streptomyces kunmingensis</name>
    <dbReference type="NCBI Taxonomy" id="68225"/>
    <lineage>
        <taxon>Bacteria</taxon>
        <taxon>Bacillati</taxon>
        <taxon>Actinomycetota</taxon>
        <taxon>Actinomycetes</taxon>
        <taxon>Kitasatosporales</taxon>
        <taxon>Streptomycetaceae</taxon>
        <taxon>Streptomyces</taxon>
    </lineage>
</organism>
<proteinExistence type="predicted"/>
<sequence>MTITEATPVTALTRTYDLSVTTQGPLYPPSEIVDENGDFVVIGMINREGPDGTTVPEWGSAVVSPDSPLPPLGEKAPYTIVRELDVEPTAPDGQAALYTLPLPLPCNNYPMLFAPDQRPDAHQVERPSYPLHKAPIPDMRYEDGIKVREPIRLAQWVKARGQLTVHVPEHRGSADFSFAFTGLIPNSLYTVMSLREHDLDPAGPTRPGPLGIPNAFISDENGMAHYRATLPNPFPEEAAGSNRVINVVVLWMSYQQNYGGAIGHFGLGGDIHAQLKLRGPSFQEFTTVPEA</sequence>
<accession>A0ABU6CQQ3</accession>
<evidence type="ECO:0000313" key="2">
    <source>
        <dbReference type="Proteomes" id="UP001352223"/>
    </source>
</evidence>
<keyword evidence="2" id="KW-1185">Reference proteome</keyword>
<gene>
    <name evidence="1" type="ORF">OKJ48_43540</name>
</gene>
<reference evidence="1 2" key="1">
    <citation type="submission" date="2022-10" db="EMBL/GenBank/DDBJ databases">
        <authorList>
            <person name="Xie J."/>
            <person name="Shen N."/>
        </authorList>
    </citation>
    <scope>NUCLEOTIDE SEQUENCE [LARGE SCALE GENOMIC DNA]</scope>
    <source>
        <strain evidence="1 2">DSM 41681</strain>
    </source>
</reference>
<protein>
    <submittedName>
        <fullName evidence="1">Uncharacterized protein</fullName>
    </submittedName>
</protein>
<dbReference type="EMBL" id="JAOZYB010000374">
    <property type="protein sequence ID" value="MEB3967063.1"/>
    <property type="molecule type" value="Genomic_DNA"/>
</dbReference>
<evidence type="ECO:0000313" key="1">
    <source>
        <dbReference type="EMBL" id="MEB3967063.1"/>
    </source>
</evidence>
<name>A0ABU6CQQ3_9ACTN</name>